<evidence type="ECO:0000313" key="2">
    <source>
        <dbReference type="EMBL" id="GIE97434.1"/>
    </source>
</evidence>
<evidence type="ECO:0000313" key="3">
    <source>
        <dbReference type="Proteomes" id="UP000636960"/>
    </source>
</evidence>
<gene>
    <name evidence="2" type="ORF">Ari01nite_48990</name>
</gene>
<dbReference type="EMBL" id="BOMV01000057">
    <property type="protein sequence ID" value="GIE97434.1"/>
    <property type="molecule type" value="Genomic_DNA"/>
</dbReference>
<dbReference type="Proteomes" id="UP000636960">
    <property type="component" value="Unassembled WGS sequence"/>
</dbReference>
<keyword evidence="1" id="KW-0812">Transmembrane</keyword>
<keyword evidence="1" id="KW-1133">Transmembrane helix</keyword>
<protein>
    <submittedName>
        <fullName evidence="2">Uncharacterized protein</fullName>
    </submittedName>
</protein>
<keyword evidence="1" id="KW-0472">Membrane</keyword>
<organism evidence="2 3">
    <name type="scientific">Paractinoplanes rishiriensis</name>
    <dbReference type="NCBI Taxonomy" id="1050105"/>
    <lineage>
        <taxon>Bacteria</taxon>
        <taxon>Bacillati</taxon>
        <taxon>Actinomycetota</taxon>
        <taxon>Actinomycetes</taxon>
        <taxon>Micromonosporales</taxon>
        <taxon>Micromonosporaceae</taxon>
        <taxon>Paractinoplanes</taxon>
    </lineage>
</organism>
<evidence type="ECO:0000256" key="1">
    <source>
        <dbReference type="SAM" id="Phobius"/>
    </source>
</evidence>
<keyword evidence="3" id="KW-1185">Reference proteome</keyword>
<dbReference type="AlphaFoldDB" id="A0A919MWG3"/>
<comment type="caution">
    <text evidence="2">The sequence shown here is derived from an EMBL/GenBank/DDBJ whole genome shotgun (WGS) entry which is preliminary data.</text>
</comment>
<accession>A0A919MWG3</accession>
<feature type="transmembrane region" description="Helical" evidence="1">
    <location>
        <begin position="38"/>
        <end position="56"/>
    </location>
</feature>
<name>A0A919MWG3_9ACTN</name>
<sequence>MMAAVAVLLGALIGAVGGVVWAWVASDGYEANDSMIGTGFLGALAGALAGALVVTLRRRQRR</sequence>
<reference evidence="2" key="1">
    <citation type="submission" date="2021-01" db="EMBL/GenBank/DDBJ databases">
        <title>Whole genome shotgun sequence of Actinoplanes rishiriensis NBRC 108556.</title>
        <authorList>
            <person name="Komaki H."/>
            <person name="Tamura T."/>
        </authorList>
    </citation>
    <scope>NUCLEOTIDE SEQUENCE</scope>
    <source>
        <strain evidence="2">NBRC 108556</strain>
    </source>
</reference>
<proteinExistence type="predicted"/>
<dbReference type="RefSeq" id="WP_203784407.1">
    <property type="nucleotide sequence ID" value="NZ_BOMV01000057.1"/>
</dbReference>